<protein>
    <submittedName>
        <fullName evidence="2">BNR repeat-like domain-containing protein</fullName>
    </submittedName>
</protein>
<dbReference type="EMBL" id="FOXH01000020">
    <property type="protein sequence ID" value="SFQ45837.1"/>
    <property type="molecule type" value="Genomic_DNA"/>
</dbReference>
<dbReference type="InterPro" id="IPR036278">
    <property type="entry name" value="Sialidase_sf"/>
</dbReference>
<evidence type="ECO:0000313" key="2">
    <source>
        <dbReference type="EMBL" id="SFQ45837.1"/>
    </source>
</evidence>
<dbReference type="RefSeq" id="WP_092019613.1">
    <property type="nucleotide sequence ID" value="NZ_FOXH01000020.1"/>
</dbReference>
<keyword evidence="3" id="KW-1185">Reference proteome</keyword>
<gene>
    <name evidence="2" type="ORF">SAMN04515674_12039</name>
</gene>
<dbReference type="Proteomes" id="UP000199306">
    <property type="component" value="Unassembled WGS sequence"/>
</dbReference>
<dbReference type="PANTHER" id="PTHR43752:SF2">
    <property type="entry name" value="BNR_ASP-BOX REPEAT FAMILY PROTEIN"/>
    <property type="match status" value="1"/>
</dbReference>
<dbReference type="PANTHER" id="PTHR43752">
    <property type="entry name" value="BNR/ASP-BOX REPEAT FAMILY PROTEIN"/>
    <property type="match status" value="1"/>
</dbReference>
<proteinExistence type="predicted"/>
<accession>A0A1I5YPH5</accession>
<reference evidence="2 3" key="1">
    <citation type="submission" date="2016-10" db="EMBL/GenBank/DDBJ databases">
        <authorList>
            <person name="de Groot N.N."/>
        </authorList>
    </citation>
    <scope>NUCLEOTIDE SEQUENCE [LARGE SCALE GENOMIC DNA]</scope>
    <source>
        <strain evidence="3">E92,LMG 26720,CCM 7988</strain>
    </source>
</reference>
<dbReference type="SUPFAM" id="SSF50939">
    <property type="entry name" value="Sialidases"/>
    <property type="match status" value="1"/>
</dbReference>
<dbReference type="STRING" id="1079859.SAMN04515674_12039"/>
<evidence type="ECO:0000259" key="1">
    <source>
        <dbReference type="Pfam" id="PF13088"/>
    </source>
</evidence>
<organism evidence="2 3">
    <name type="scientific">Pseudarcicella hirudinis</name>
    <dbReference type="NCBI Taxonomy" id="1079859"/>
    <lineage>
        <taxon>Bacteria</taxon>
        <taxon>Pseudomonadati</taxon>
        <taxon>Bacteroidota</taxon>
        <taxon>Cytophagia</taxon>
        <taxon>Cytophagales</taxon>
        <taxon>Flectobacillaceae</taxon>
        <taxon>Pseudarcicella</taxon>
    </lineage>
</organism>
<dbReference type="CDD" id="cd15482">
    <property type="entry name" value="Sialidase_non-viral"/>
    <property type="match status" value="1"/>
</dbReference>
<dbReference type="OrthoDB" id="7294637at2"/>
<dbReference type="Gene3D" id="2.120.10.10">
    <property type="match status" value="1"/>
</dbReference>
<dbReference type="InterPro" id="IPR011040">
    <property type="entry name" value="Sialidase"/>
</dbReference>
<dbReference type="AlphaFoldDB" id="A0A1I5YPH5"/>
<dbReference type="Pfam" id="PF13088">
    <property type="entry name" value="BNR_2"/>
    <property type="match status" value="1"/>
</dbReference>
<feature type="domain" description="Sialidase" evidence="1">
    <location>
        <begin position="91"/>
        <end position="372"/>
    </location>
</feature>
<sequence length="417" mass="46599">MYLPLKKLFKISLLISVLFTCIRCKDNSPVNTPIVTPVPDPDDVSSNRYAVLEMDSASKAIFTYDATSNPQGLKRGYQGCPAIGFNNGIYYAAWFAGVKGEELNNYITIATSSDNGQTWGQNKLLIAPLIDSVRQIDPSFWKDKFGALHLSWLVSKGIWDGAANGTWHVKIKQVSDKIQITKPYPLFHGVMNVKPIHLNKDSTEILFPVSGWNIGVAGLPNYTLTPVDWNGIFLYKSTYNQTGKRILLPHKFAKIPTKFARTFDEPMVLDLGNNSLICMRRSESDGICTISSEDGGVTWGTETQFKTLGPSPSSRFYFGRLKSGNILFIFNNSLNREKLTACLSTDNGKTWQYKLLIDGRNGVSYPDVIQNDKDEICLIYDNSRPYLGEIIFAKFTEADIMNGDASKIKPVIISKLR</sequence>
<name>A0A1I5YPH5_9BACT</name>
<evidence type="ECO:0000313" key="3">
    <source>
        <dbReference type="Proteomes" id="UP000199306"/>
    </source>
</evidence>